<name>W6AA49_9MOLU</name>
<dbReference type="KEGG" id="ssab:SSABA_v1c04740"/>
<sequence>MNKKTFISFFVLISIAVTGVTVYFLQNQSKESYQSKIVENNKTIYLNFKMLFKYPLLRDFEVPKRIIVKNKNLSILELLENNNVHLKEFEKIPTKILKKDVSESITIDLIPKDLTIKKTSHLKCSYEELVNNDVTFENALNTIKIMKNKEMKFEKILEKLKNIYQKPDEKKFLEKYIKKVFF</sequence>
<dbReference type="AlphaFoldDB" id="W6AA49"/>
<dbReference type="STRING" id="1276257.SSABA_v1c04740"/>
<protein>
    <recommendedName>
        <fullName evidence="4">Transmembrane protein</fullName>
    </recommendedName>
</protein>
<accession>W6AA49</accession>
<dbReference type="EMBL" id="CP006934">
    <property type="protein sequence ID" value="AHI53881.1"/>
    <property type="molecule type" value="Genomic_DNA"/>
</dbReference>
<dbReference type="OrthoDB" id="9852537at2"/>
<keyword evidence="1" id="KW-1133">Transmembrane helix</keyword>
<evidence type="ECO:0000256" key="1">
    <source>
        <dbReference type="SAM" id="Phobius"/>
    </source>
</evidence>
<dbReference type="PATRIC" id="fig|1276257.3.peg.484"/>
<dbReference type="HOGENOM" id="CLU_1481138_0_0_14"/>
<gene>
    <name evidence="2" type="ORF">SSABA_v1c04740</name>
</gene>
<evidence type="ECO:0000313" key="3">
    <source>
        <dbReference type="Proteomes" id="UP000019265"/>
    </source>
</evidence>
<keyword evidence="1" id="KW-0472">Membrane</keyword>
<evidence type="ECO:0008006" key="4">
    <source>
        <dbReference type="Google" id="ProtNLM"/>
    </source>
</evidence>
<feature type="transmembrane region" description="Helical" evidence="1">
    <location>
        <begin position="6"/>
        <end position="25"/>
    </location>
</feature>
<dbReference type="RefSeq" id="WP_025251022.1">
    <property type="nucleotide sequence ID" value="NZ_CP006934.1"/>
</dbReference>
<reference evidence="2 3" key="1">
    <citation type="journal article" date="2014" name="Genome Biol. Evol.">
        <title>Molecular evolution of the substrate utilization strategies and putative virulence factors in mosquito-associated Spiroplasma species.</title>
        <authorList>
            <person name="Chang T.H."/>
            <person name="Lo W.S."/>
            <person name="Ku C."/>
            <person name="Chen L.L."/>
            <person name="Kuo C.H."/>
        </authorList>
    </citation>
    <scope>NUCLEOTIDE SEQUENCE [LARGE SCALE GENOMIC DNA]</scope>
    <source>
        <strain evidence="2">Ar-1343</strain>
    </source>
</reference>
<evidence type="ECO:0000313" key="2">
    <source>
        <dbReference type="EMBL" id="AHI53881.1"/>
    </source>
</evidence>
<organism evidence="2 3">
    <name type="scientific">Spiroplasma sabaudiense Ar-1343</name>
    <dbReference type="NCBI Taxonomy" id="1276257"/>
    <lineage>
        <taxon>Bacteria</taxon>
        <taxon>Bacillati</taxon>
        <taxon>Mycoplasmatota</taxon>
        <taxon>Mollicutes</taxon>
        <taxon>Entomoplasmatales</taxon>
        <taxon>Spiroplasmataceae</taxon>
        <taxon>Spiroplasma</taxon>
    </lineage>
</organism>
<keyword evidence="1" id="KW-0812">Transmembrane</keyword>
<proteinExistence type="predicted"/>
<keyword evidence="3" id="KW-1185">Reference proteome</keyword>
<dbReference type="Proteomes" id="UP000019265">
    <property type="component" value="Chromosome"/>
</dbReference>